<dbReference type="AlphaFoldDB" id="X1HII2"/>
<feature type="non-terminal residue" evidence="3">
    <location>
        <position position="174"/>
    </location>
</feature>
<dbReference type="SUPFAM" id="SSF51735">
    <property type="entry name" value="NAD(P)-binding Rossmann-fold domains"/>
    <property type="match status" value="1"/>
</dbReference>
<dbReference type="EMBL" id="BARU01006100">
    <property type="protein sequence ID" value="GAH45103.1"/>
    <property type="molecule type" value="Genomic_DNA"/>
</dbReference>
<evidence type="ECO:0000256" key="1">
    <source>
        <dbReference type="SAM" id="MobiDB-lite"/>
    </source>
</evidence>
<dbReference type="InterPro" id="IPR029903">
    <property type="entry name" value="RmlD-like-bd"/>
</dbReference>
<gene>
    <name evidence="3" type="ORF">S03H2_11984</name>
</gene>
<comment type="caution">
    <text evidence="3">The sequence shown here is derived from an EMBL/GenBank/DDBJ whole genome shotgun (WGS) entry which is preliminary data.</text>
</comment>
<dbReference type="InterPro" id="IPR005913">
    <property type="entry name" value="dTDP_dehydrorham_reduct"/>
</dbReference>
<organism evidence="3">
    <name type="scientific">marine sediment metagenome</name>
    <dbReference type="NCBI Taxonomy" id="412755"/>
    <lineage>
        <taxon>unclassified sequences</taxon>
        <taxon>metagenomes</taxon>
        <taxon>ecological metagenomes</taxon>
    </lineage>
</organism>
<protein>
    <recommendedName>
        <fullName evidence="2">RmlD-like substrate binding domain-containing protein</fullName>
    </recommendedName>
</protein>
<dbReference type="PANTHER" id="PTHR10491:SF4">
    <property type="entry name" value="METHIONINE ADENOSYLTRANSFERASE 2 SUBUNIT BETA"/>
    <property type="match status" value="1"/>
</dbReference>
<proteinExistence type="predicted"/>
<evidence type="ECO:0000313" key="3">
    <source>
        <dbReference type="EMBL" id="GAH45103.1"/>
    </source>
</evidence>
<dbReference type="GO" id="GO:0019305">
    <property type="term" value="P:dTDP-rhamnose biosynthetic process"/>
    <property type="evidence" value="ECO:0007669"/>
    <property type="project" value="TreeGrafter"/>
</dbReference>
<evidence type="ECO:0000259" key="2">
    <source>
        <dbReference type="Pfam" id="PF04321"/>
    </source>
</evidence>
<sequence>MTDLAPEHYPILVTGAGGLLGHALGPRLARSAPCAGDLWLTDLEASPLATSSRSPQVSRRGDLRRPAGRALDVTDAAAVEAAVRDLAPRTVFHLAAWTDVDAAERRPDEVMRLNVEAAEGVARAAADRGALVVHMSTDFIFDGTKTEPYVEEDPPSPLGVYARSKAESETRVRA</sequence>
<feature type="region of interest" description="Disordered" evidence="1">
    <location>
        <begin position="146"/>
        <end position="174"/>
    </location>
</feature>
<dbReference type="PANTHER" id="PTHR10491">
    <property type="entry name" value="DTDP-4-DEHYDRORHAMNOSE REDUCTASE"/>
    <property type="match status" value="1"/>
</dbReference>
<dbReference type="GO" id="GO:0008831">
    <property type="term" value="F:dTDP-4-dehydrorhamnose reductase activity"/>
    <property type="evidence" value="ECO:0007669"/>
    <property type="project" value="TreeGrafter"/>
</dbReference>
<reference evidence="3" key="1">
    <citation type="journal article" date="2014" name="Front. Microbiol.">
        <title>High frequency of phylogenetically diverse reductive dehalogenase-homologous genes in deep subseafloor sedimentary metagenomes.</title>
        <authorList>
            <person name="Kawai M."/>
            <person name="Futagami T."/>
            <person name="Toyoda A."/>
            <person name="Takaki Y."/>
            <person name="Nishi S."/>
            <person name="Hori S."/>
            <person name="Arai W."/>
            <person name="Tsubouchi T."/>
            <person name="Morono Y."/>
            <person name="Uchiyama I."/>
            <person name="Ito T."/>
            <person name="Fujiyama A."/>
            <person name="Inagaki F."/>
            <person name="Takami H."/>
        </authorList>
    </citation>
    <scope>NUCLEOTIDE SEQUENCE</scope>
    <source>
        <strain evidence="3">Expedition CK06-06</strain>
    </source>
</reference>
<feature type="compositionally biased region" description="Basic and acidic residues" evidence="1">
    <location>
        <begin position="164"/>
        <end position="174"/>
    </location>
</feature>
<name>X1HII2_9ZZZZ</name>
<dbReference type="Gene3D" id="3.40.50.720">
    <property type="entry name" value="NAD(P)-binding Rossmann-like Domain"/>
    <property type="match status" value="1"/>
</dbReference>
<dbReference type="InterPro" id="IPR036291">
    <property type="entry name" value="NAD(P)-bd_dom_sf"/>
</dbReference>
<dbReference type="GO" id="GO:0005829">
    <property type="term" value="C:cytosol"/>
    <property type="evidence" value="ECO:0007669"/>
    <property type="project" value="TreeGrafter"/>
</dbReference>
<accession>X1HII2</accession>
<feature type="domain" description="RmlD-like substrate binding" evidence="2">
    <location>
        <begin position="11"/>
        <end position="174"/>
    </location>
</feature>
<dbReference type="Pfam" id="PF04321">
    <property type="entry name" value="RmlD_sub_bind"/>
    <property type="match status" value="1"/>
</dbReference>